<feature type="compositionally biased region" description="Basic and acidic residues" evidence="1">
    <location>
        <begin position="450"/>
        <end position="469"/>
    </location>
</feature>
<gene>
    <name evidence="2" type="ORF">Ocin01_00050</name>
</gene>
<feature type="compositionally biased region" description="Polar residues" evidence="1">
    <location>
        <begin position="236"/>
        <end position="253"/>
    </location>
</feature>
<feature type="compositionally biased region" description="Polar residues" evidence="1">
    <location>
        <begin position="341"/>
        <end position="350"/>
    </location>
</feature>
<protein>
    <submittedName>
        <fullName evidence="2">Uncharacterized protein</fullName>
    </submittedName>
</protein>
<evidence type="ECO:0000256" key="1">
    <source>
        <dbReference type="SAM" id="MobiDB-lite"/>
    </source>
</evidence>
<organism evidence="2 3">
    <name type="scientific">Orchesella cincta</name>
    <name type="common">Springtail</name>
    <name type="synonym">Podura cincta</name>
    <dbReference type="NCBI Taxonomy" id="48709"/>
    <lineage>
        <taxon>Eukaryota</taxon>
        <taxon>Metazoa</taxon>
        <taxon>Ecdysozoa</taxon>
        <taxon>Arthropoda</taxon>
        <taxon>Hexapoda</taxon>
        <taxon>Collembola</taxon>
        <taxon>Entomobryomorpha</taxon>
        <taxon>Entomobryoidea</taxon>
        <taxon>Orchesellidae</taxon>
        <taxon>Orchesellinae</taxon>
        <taxon>Orchesella</taxon>
    </lineage>
</organism>
<comment type="caution">
    <text evidence="2">The sequence shown here is derived from an EMBL/GenBank/DDBJ whole genome shotgun (WGS) entry which is preliminary data.</text>
</comment>
<feature type="compositionally biased region" description="Polar residues" evidence="1">
    <location>
        <begin position="101"/>
        <end position="110"/>
    </location>
</feature>
<dbReference type="STRING" id="48709.A0A1D2NNX0"/>
<feature type="compositionally biased region" description="Polar residues" evidence="1">
    <location>
        <begin position="499"/>
        <end position="543"/>
    </location>
</feature>
<dbReference type="OrthoDB" id="8251754at2759"/>
<reference evidence="2 3" key="1">
    <citation type="journal article" date="2016" name="Genome Biol. Evol.">
        <title>Gene Family Evolution Reflects Adaptation to Soil Environmental Stressors in the Genome of the Collembolan Orchesella cincta.</title>
        <authorList>
            <person name="Faddeeva-Vakhrusheva A."/>
            <person name="Derks M.F."/>
            <person name="Anvar S.Y."/>
            <person name="Agamennone V."/>
            <person name="Suring W."/>
            <person name="Smit S."/>
            <person name="van Straalen N.M."/>
            <person name="Roelofs D."/>
        </authorList>
    </citation>
    <scope>NUCLEOTIDE SEQUENCE [LARGE SCALE GENOMIC DNA]</scope>
    <source>
        <tissue evidence="2">Mixed pool</tissue>
    </source>
</reference>
<dbReference type="AlphaFoldDB" id="A0A1D2NNX0"/>
<feature type="compositionally biased region" description="Basic and acidic residues" evidence="1">
    <location>
        <begin position="13"/>
        <end position="42"/>
    </location>
</feature>
<feature type="region of interest" description="Disordered" evidence="1">
    <location>
        <begin position="603"/>
        <end position="645"/>
    </location>
</feature>
<feature type="compositionally biased region" description="Basic and acidic residues" evidence="1">
    <location>
        <begin position="392"/>
        <end position="408"/>
    </location>
</feature>
<accession>A0A1D2NNX0</accession>
<feature type="region of interest" description="Disordered" evidence="1">
    <location>
        <begin position="1"/>
        <end position="587"/>
    </location>
</feature>
<dbReference type="OMA" id="KTERARH"/>
<feature type="compositionally biased region" description="Basic and acidic residues" evidence="1">
    <location>
        <begin position="307"/>
        <end position="333"/>
    </location>
</feature>
<dbReference type="EMBL" id="LJIJ01000001">
    <property type="protein sequence ID" value="ODN06636.1"/>
    <property type="molecule type" value="Genomic_DNA"/>
</dbReference>
<name>A0A1D2NNX0_ORCCI</name>
<sequence length="838" mass="93194">MKKSGRPFSDGESNEKKKAESKSKSESRKKLKGTPEGHAGHEHAHHRRASLSNDDRHEINVQNVKINVDVVQSGVVHEHEEQRPPSRKPGEIGRQIDEEATSQAQSSPYTDTAKKDVGEYVEGQESKDPPRTPSHMEGDDYKSKRASDFMPALPIPGVKFPVQDAQTRRRSLSESRTTSDTDLVKANEAAARGQQQPTQSPRSKEVEPRSGRSTAASIPTRRGRSVVKSHGRRGESQSITGNKFHTKTYGPQDTNKESVKVLIAVAEPSQRTVGEGQASRALTGTEEPSKAPLSQNIGPSRHAMHHTIPEESNRDAVKDEQQTRQEKHARNQPEKVAIGSQAINNPTQEANQRDVESSPPVPSQIAKTNDGTSEKKSAANMHAMQPSAVHRSPGESENHPDGNYKRVLNDSSKPSAIFDAGPKVQGRTRGPRRIGKGGIKAEIIIAQPKKVPDEKLKETSKKAPSRQDMRAATAKTEKAPQSAPETSTTTEKPKGPSVAPQQPQTKQEAIAPQSQEPTSAPTEKILQTSRSQTPTTPKAQPSMIQYIAPPKPKTERARHPRRVVITPQRLPATEQEGPKFHTTTYGPFDTTKRRIKAEIAVLTPSSKKIEAPPPPPVPEPPPPPEEPEDKRKSNDIPSPELMEDTNTDAMNILRKFGIPDQGKALESLLDKETVHFDFGGLMRQYYSYVLRSYCLINMQDRYRGSSKFSDCFTSIDIAKVGTREEEMQKNTKMKLKRIDDKREKLRKVSVDDDHFNYLKNIAHNQVCLLPLTVVQLMNEQMAPVLEDIFRFYGKNLGTEHKCTKVAGFHYVKIRKRVAMYNYICGGSTINEDLTSFYK</sequence>
<evidence type="ECO:0000313" key="3">
    <source>
        <dbReference type="Proteomes" id="UP000094527"/>
    </source>
</evidence>
<proteinExistence type="predicted"/>
<feature type="compositionally biased region" description="Basic and acidic residues" evidence="1">
    <location>
        <begin position="112"/>
        <end position="147"/>
    </location>
</feature>
<dbReference type="Proteomes" id="UP000094527">
    <property type="component" value="Unassembled WGS sequence"/>
</dbReference>
<feature type="compositionally biased region" description="Basic and acidic residues" evidence="1">
    <location>
        <begin position="171"/>
        <end position="185"/>
    </location>
</feature>
<feature type="compositionally biased region" description="Basic and acidic residues" evidence="1">
    <location>
        <begin position="76"/>
        <end position="97"/>
    </location>
</feature>
<feature type="compositionally biased region" description="Pro residues" evidence="1">
    <location>
        <begin position="611"/>
        <end position="624"/>
    </location>
</feature>
<feature type="compositionally biased region" description="Basic residues" evidence="1">
    <location>
        <begin position="221"/>
        <end position="231"/>
    </location>
</feature>
<keyword evidence="3" id="KW-1185">Reference proteome</keyword>
<evidence type="ECO:0000313" key="2">
    <source>
        <dbReference type="EMBL" id="ODN06636.1"/>
    </source>
</evidence>